<feature type="compositionally biased region" description="Polar residues" evidence="1">
    <location>
        <begin position="1"/>
        <end position="26"/>
    </location>
</feature>
<evidence type="ECO:0000313" key="2">
    <source>
        <dbReference type="EMBL" id="BAH95020.1"/>
    </source>
</evidence>
<feature type="region of interest" description="Disordered" evidence="1">
    <location>
        <begin position="151"/>
        <end position="177"/>
    </location>
</feature>
<evidence type="ECO:0000313" key="3">
    <source>
        <dbReference type="Proteomes" id="UP000000763"/>
    </source>
</evidence>
<feature type="region of interest" description="Disordered" evidence="1">
    <location>
        <begin position="1"/>
        <end position="70"/>
    </location>
</feature>
<protein>
    <submittedName>
        <fullName evidence="2">Os11g0100150 protein</fullName>
    </submittedName>
</protein>
<feature type="compositionally biased region" description="Low complexity" evidence="1">
    <location>
        <begin position="151"/>
        <end position="172"/>
    </location>
</feature>
<feature type="region of interest" description="Disordered" evidence="1">
    <location>
        <begin position="82"/>
        <end position="134"/>
    </location>
</feature>
<name>C7J8C2_ORYSJ</name>
<feature type="region of interest" description="Disordered" evidence="1">
    <location>
        <begin position="193"/>
        <end position="233"/>
    </location>
</feature>
<accession>C7J8C2</accession>
<evidence type="ECO:0000256" key="1">
    <source>
        <dbReference type="SAM" id="MobiDB-lite"/>
    </source>
</evidence>
<feature type="compositionally biased region" description="Basic and acidic residues" evidence="1">
    <location>
        <begin position="221"/>
        <end position="233"/>
    </location>
</feature>
<organism evidence="2 3">
    <name type="scientific">Oryza sativa subsp. japonica</name>
    <name type="common">Rice</name>
    <dbReference type="NCBI Taxonomy" id="39947"/>
    <lineage>
        <taxon>Eukaryota</taxon>
        <taxon>Viridiplantae</taxon>
        <taxon>Streptophyta</taxon>
        <taxon>Embryophyta</taxon>
        <taxon>Tracheophyta</taxon>
        <taxon>Spermatophyta</taxon>
        <taxon>Magnoliopsida</taxon>
        <taxon>Liliopsida</taxon>
        <taxon>Poales</taxon>
        <taxon>Poaceae</taxon>
        <taxon>BOP clade</taxon>
        <taxon>Oryzoideae</taxon>
        <taxon>Oryzeae</taxon>
        <taxon>Oryzinae</taxon>
        <taxon>Oryza</taxon>
        <taxon>Oryza sativa</taxon>
    </lineage>
</organism>
<gene>
    <name evidence="2" type="ordered locus">Os11g0100150</name>
</gene>
<reference evidence="2 3" key="1">
    <citation type="journal article" date="2005" name="Nature">
        <title>The map-based sequence of the rice genome.</title>
        <authorList>
            <consortium name="International rice genome sequencing project (IRGSP)"/>
            <person name="Matsumoto T."/>
            <person name="Wu J."/>
            <person name="Kanamori H."/>
            <person name="Katayose Y."/>
            <person name="Fujisawa M."/>
            <person name="Namiki N."/>
            <person name="Mizuno H."/>
            <person name="Yamamoto K."/>
            <person name="Antonio B.A."/>
            <person name="Baba T."/>
            <person name="Sakata K."/>
            <person name="Nagamura Y."/>
            <person name="Aoki H."/>
            <person name="Arikawa K."/>
            <person name="Arita K."/>
            <person name="Bito T."/>
            <person name="Chiden Y."/>
            <person name="Fujitsuka N."/>
            <person name="Fukunaka R."/>
            <person name="Hamada M."/>
            <person name="Harada C."/>
            <person name="Hayashi A."/>
            <person name="Hijishita S."/>
            <person name="Honda M."/>
            <person name="Hosokawa S."/>
            <person name="Ichikawa Y."/>
            <person name="Idonuma A."/>
            <person name="Iijima M."/>
            <person name="Ikeda M."/>
            <person name="Ikeno M."/>
            <person name="Ito K."/>
            <person name="Ito S."/>
            <person name="Ito T."/>
            <person name="Ito Y."/>
            <person name="Ito Y."/>
            <person name="Iwabuchi A."/>
            <person name="Kamiya K."/>
            <person name="Karasawa W."/>
            <person name="Kurita K."/>
            <person name="Katagiri S."/>
            <person name="Kikuta A."/>
            <person name="Kobayashi H."/>
            <person name="Kobayashi N."/>
            <person name="Machita K."/>
            <person name="Maehara T."/>
            <person name="Masukawa M."/>
            <person name="Mizubayashi T."/>
            <person name="Mukai Y."/>
            <person name="Nagasaki H."/>
            <person name="Nagata Y."/>
            <person name="Naito S."/>
            <person name="Nakashima M."/>
            <person name="Nakama Y."/>
            <person name="Nakamichi Y."/>
            <person name="Nakamura M."/>
            <person name="Meguro A."/>
            <person name="Negishi M."/>
            <person name="Ohta I."/>
            <person name="Ohta T."/>
            <person name="Okamoto M."/>
            <person name="Ono N."/>
            <person name="Saji S."/>
            <person name="Sakaguchi M."/>
            <person name="Sakai K."/>
            <person name="Shibata M."/>
            <person name="Shimokawa T."/>
            <person name="Song J."/>
            <person name="Takazaki Y."/>
            <person name="Terasawa K."/>
            <person name="Tsugane M."/>
            <person name="Tsuji K."/>
            <person name="Ueda S."/>
            <person name="Waki K."/>
            <person name="Yamagata H."/>
            <person name="Yamamoto M."/>
            <person name="Yamamoto S."/>
            <person name="Yamane H."/>
            <person name="Yoshiki S."/>
            <person name="Yoshihara R."/>
            <person name="Yukawa K."/>
            <person name="Zhong H."/>
            <person name="Yano M."/>
            <person name="Yuan Q."/>
            <person name="Ouyang S."/>
            <person name="Liu J."/>
            <person name="Jones K.M."/>
            <person name="Gansberger K."/>
            <person name="Moffat K."/>
            <person name="Hill J."/>
            <person name="Bera J."/>
            <person name="Fadrosh D."/>
            <person name="Jin S."/>
            <person name="Johri S."/>
            <person name="Kim M."/>
            <person name="Overton L."/>
            <person name="Reardon M."/>
            <person name="Tsitrin T."/>
            <person name="Vuong H."/>
            <person name="Weaver B."/>
            <person name="Ciecko A."/>
            <person name="Tallon L."/>
            <person name="Jackson J."/>
            <person name="Pai G."/>
            <person name="Aken S.V."/>
            <person name="Utterback T."/>
            <person name="Reidmuller S."/>
            <person name="Feldblyum T."/>
            <person name="Hsiao J."/>
            <person name="Zismann V."/>
            <person name="Iobst S."/>
            <person name="de Vazeille A.R."/>
            <person name="Buell C.R."/>
            <person name="Ying K."/>
            <person name="Li Y."/>
            <person name="Lu T."/>
            <person name="Huang Y."/>
            <person name="Zhao Q."/>
            <person name="Feng Q."/>
            <person name="Zhang L."/>
            <person name="Zhu J."/>
            <person name="Weng Q."/>
            <person name="Mu J."/>
            <person name="Lu Y."/>
            <person name="Fan D."/>
            <person name="Liu Y."/>
            <person name="Guan J."/>
            <person name="Zhang Y."/>
            <person name="Yu S."/>
            <person name="Liu X."/>
            <person name="Zhang Y."/>
            <person name="Hong G."/>
            <person name="Han B."/>
            <person name="Choisne N."/>
            <person name="Demange N."/>
            <person name="Orjeda G."/>
            <person name="Samain S."/>
            <person name="Cattolico L."/>
            <person name="Pelletier E."/>
            <person name="Couloux A."/>
            <person name="Segurens B."/>
            <person name="Wincker P."/>
            <person name="D'Hont A."/>
            <person name="Scarpelli C."/>
            <person name="Weissenbach J."/>
            <person name="Salanoubat M."/>
            <person name="Quetier F."/>
            <person name="Yu Y."/>
            <person name="Kim H.R."/>
            <person name="Rambo T."/>
            <person name="Currie J."/>
            <person name="Collura K."/>
            <person name="Luo M."/>
            <person name="Yang T."/>
            <person name="Ammiraju J.S.S."/>
            <person name="Engler F."/>
            <person name="Soderlund C."/>
            <person name="Wing R.A."/>
            <person name="Palmer L.E."/>
            <person name="de la Bastide M."/>
            <person name="Spiegel L."/>
            <person name="Nascimento L."/>
            <person name="Zutavern T."/>
            <person name="O'Shaughnessy A."/>
            <person name="Dike S."/>
            <person name="Dedhia N."/>
            <person name="Preston R."/>
            <person name="Balija V."/>
            <person name="McCombie W.R."/>
            <person name="Chow T."/>
            <person name="Chen H."/>
            <person name="Chung M."/>
            <person name="Chen C."/>
            <person name="Shaw J."/>
            <person name="Wu H."/>
            <person name="Hsiao K."/>
            <person name="Chao Y."/>
            <person name="Chu M."/>
            <person name="Cheng C."/>
            <person name="Hour A."/>
            <person name="Lee P."/>
            <person name="Lin S."/>
            <person name="Lin Y."/>
            <person name="Liou J."/>
            <person name="Liu S."/>
            <person name="Hsing Y."/>
            <person name="Raghuvanshi S."/>
            <person name="Mohanty A."/>
            <person name="Bharti A.K."/>
            <person name="Gaur A."/>
            <person name="Gupta V."/>
            <person name="Kumar D."/>
            <person name="Ravi V."/>
            <person name="Vij S."/>
            <person name="Kapur A."/>
            <person name="Khurana P."/>
            <person name="Khurana P."/>
            <person name="Khurana J.P."/>
            <person name="Tyagi A.K."/>
            <person name="Gaikwad K."/>
            <person name="Singh A."/>
            <person name="Dalal V."/>
            <person name="Srivastava S."/>
            <person name="Dixit A."/>
            <person name="Pal A.K."/>
            <person name="Ghazi I.A."/>
            <person name="Yadav M."/>
            <person name="Pandit A."/>
            <person name="Bhargava A."/>
            <person name="Sureshbabu K."/>
            <person name="Batra K."/>
            <person name="Sharma T.R."/>
            <person name="Mohapatra T."/>
            <person name="Singh N.K."/>
            <person name="Messing J."/>
            <person name="Nelson A.B."/>
            <person name="Fuks G."/>
            <person name="Kavchok S."/>
            <person name="Keizer G."/>
            <person name="Linton E."/>
            <person name="Llaca V."/>
            <person name="Song R."/>
            <person name="Tanyolac B."/>
            <person name="Young S."/>
            <person name="Ho-Il K."/>
            <person name="Hahn J.H."/>
            <person name="Sangsakoo G."/>
            <person name="Vanavichit A."/>
            <person name="de Mattos Luiz.A.T."/>
            <person name="Zimmer P.D."/>
            <person name="Malone G."/>
            <person name="Dellagostin O."/>
            <person name="de Oliveira A.C."/>
            <person name="Bevan M."/>
            <person name="Bancroft I."/>
            <person name="Minx P."/>
            <person name="Cordum H."/>
            <person name="Wilson R."/>
            <person name="Cheng Z."/>
            <person name="Jin W."/>
            <person name="Jiang J."/>
            <person name="Leong S.A."/>
            <person name="Iwama H."/>
            <person name="Gojobori T."/>
            <person name="Itoh T."/>
            <person name="Niimura Y."/>
            <person name="Fujii Y."/>
            <person name="Habara T."/>
            <person name="Sakai H."/>
            <person name="Sato Y."/>
            <person name="Wilson G."/>
            <person name="Kumar K."/>
            <person name="McCouch S."/>
            <person name="Juretic N."/>
            <person name="Hoen D."/>
            <person name="Wright S."/>
            <person name="Bruskiewich R."/>
            <person name="Bureau T."/>
            <person name="Miyao A."/>
            <person name="Hirochika H."/>
            <person name="Nishikawa T."/>
            <person name="Kadowaki K."/>
            <person name="Sugiura M."/>
            <person name="Burr B."/>
            <person name="Sasaki T."/>
        </authorList>
    </citation>
    <scope>NUCLEOTIDE SEQUENCE [LARGE SCALE GENOMIC DNA]</scope>
    <source>
        <strain evidence="3">cv. Nipponbare</strain>
    </source>
</reference>
<dbReference type="EMBL" id="AP008217">
    <property type="protein sequence ID" value="BAH95020.1"/>
    <property type="molecule type" value="Genomic_DNA"/>
</dbReference>
<dbReference type="Proteomes" id="UP000000763">
    <property type="component" value="Chromosome 11"/>
</dbReference>
<feature type="compositionally biased region" description="Polar residues" evidence="1">
    <location>
        <begin position="198"/>
        <end position="215"/>
    </location>
</feature>
<dbReference type="AlphaFoldDB" id="C7J8C2"/>
<proteinExistence type="predicted"/>
<dbReference type="KEGG" id="dosa:Os11g0100150"/>
<reference evidence="3" key="2">
    <citation type="journal article" date="2008" name="Nucleic Acids Res.">
        <title>The rice annotation project database (RAP-DB): 2008 update.</title>
        <authorList>
            <consortium name="The rice annotation project (RAP)"/>
        </authorList>
    </citation>
    <scope>GENOME REANNOTATION</scope>
    <source>
        <strain evidence="3">cv. Nipponbare</strain>
    </source>
</reference>
<sequence length="233" mass="24020">MATAATISSLSGAPSAGMSMSPSTSCHRWCPPARSSTLTTTLPWGPRSPPPTASSSNYPDNAAPPSPSPSLLLARWKWGRWRPTLDGDGDDGVLDPSASPRSEEPWAVATTMPKQQRTKERAAKSGHFSSPASSCTSLTTLAAARCAIIASSSPATASSTSSPMTTSTPDAARTAFVKSTGGPARCCLASRAPAANADGSTQSESSREASPTTGFGSKRSMSRERGEDKGREK</sequence>